<evidence type="ECO:0000256" key="4">
    <source>
        <dbReference type="ARBA" id="ARBA00023163"/>
    </source>
</evidence>
<dbReference type="InterPro" id="IPR000847">
    <property type="entry name" value="LysR_HTH_N"/>
</dbReference>
<dbReference type="KEGG" id="cck:Ccar_23990"/>
<dbReference type="AlphaFoldDB" id="C6PTH5"/>
<proteinExistence type="inferred from homology"/>
<dbReference type="PATRIC" id="fig|536227.13.peg.4954"/>
<dbReference type="GO" id="GO:0003677">
    <property type="term" value="F:DNA binding"/>
    <property type="evidence" value="ECO:0007669"/>
    <property type="project" value="UniProtKB-KW"/>
</dbReference>
<evidence type="ECO:0000313" key="7">
    <source>
        <dbReference type="Proteomes" id="UP000004198"/>
    </source>
</evidence>
<keyword evidence="3" id="KW-0238">DNA-binding</keyword>
<keyword evidence="2" id="KW-0805">Transcription regulation</keyword>
<dbReference type="CDD" id="cd05466">
    <property type="entry name" value="PBP2_LTTR_substrate"/>
    <property type="match status" value="1"/>
</dbReference>
<dbReference type="GO" id="GO:0003700">
    <property type="term" value="F:DNA-binding transcription factor activity"/>
    <property type="evidence" value="ECO:0007669"/>
    <property type="project" value="InterPro"/>
</dbReference>
<dbReference type="SUPFAM" id="SSF53850">
    <property type="entry name" value="Periplasmic binding protein-like II"/>
    <property type="match status" value="1"/>
</dbReference>
<dbReference type="Pfam" id="PF03466">
    <property type="entry name" value="LysR_substrate"/>
    <property type="match status" value="1"/>
</dbReference>
<comment type="similarity">
    <text evidence="1">Belongs to the LysR transcriptional regulatory family.</text>
</comment>
<dbReference type="Proteomes" id="UP000004198">
    <property type="component" value="Unassembled WGS sequence"/>
</dbReference>
<evidence type="ECO:0000259" key="5">
    <source>
        <dbReference type="PROSITE" id="PS50931"/>
    </source>
</evidence>
<dbReference type="OrthoDB" id="9803714at2"/>
<reference evidence="6 7" key="1">
    <citation type="submission" date="2009-06" db="EMBL/GenBank/DDBJ databases">
        <title>The draft genome of Clostridium carboxidivorans P7.</title>
        <authorList>
            <consortium name="US DOE Joint Genome Institute (JGI-PGF)"/>
            <person name="Lucas S."/>
            <person name="Copeland A."/>
            <person name="Lapidus A."/>
            <person name="Glavina del Rio T."/>
            <person name="Tice H."/>
            <person name="Bruce D."/>
            <person name="Goodwin L."/>
            <person name="Pitluck S."/>
            <person name="Larimer F."/>
            <person name="Land M.L."/>
            <person name="Hauser L."/>
            <person name="Hemme C.L."/>
        </authorList>
    </citation>
    <scope>NUCLEOTIDE SEQUENCE [LARGE SCALE GENOMIC DNA]</scope>
    <source>
        <strain evidence="6 7">P7</strain>
    </source>
</reference>
<dbReference type="InterPro" id="IPR036390">
    <property type="entry name" value="WH_DNA-bd_sf"/>
</dbReference>
<dbReference type="InterPro" id="IPR005119">
    <property type="entry name" value="LysR_subst-bd"/>
</dbReference>
<evidence type="ECO:0000256" key="3">
    <source>
        <dbReference type="ARBA" id="ARBA00023125"/>
    </source>
</evidence>
<dbReference type="Gene3D" id="3.40.190.290">
    <property type="match status" value="1"/>
</dbReference>
<protein>
    <submittedName>
        <fullName evidence="6">Transcriptional regulator, LysR family</fullName>
    </submittedName>
</protein>
<feature type="domain" description="HTH lysR-type" evidence="5">
    <location>
        <begin position="1"/>
        <end position="58"/>
    </location>
</feature>
<organism evidence="6 7">
    <name type="scientific">Clostridium carboxidivorans P7</name>
    <dbReference type="NCBI Taxonomy" id="536227"/>
    <lineage>
        <taxon>Bacteria</taxon>
        <taxon>Bacillati</taxon>
        <taxon>Bacillota</taxon>
        <taxon>Clostridia</taxon>
        <taxon>Eubacteriales</taxon>
        <taxon>Clostridiaceae</taxon>
        <taxon>Clostridium</taxon>
    </lineage>
</organism>
<dbReference type="PROSITE" id="PS50931">
    <property type="entry name" value="HTH_LYSR"/>
    <property type="match status" value="1"/>
</dbReference>
<dbReference type="PANTHER" id="PTHR30419">
    <property type="entry name" value="HTH-TYPE TRANSCRIPTIONAL REGULATOR YBHD"/>
    <property type="match status" value="1"/>
</dbReference>
<comment type="caution">
    <text evidence="6">The sequence shown here is derived from an EMBL/GenBank/DDBJ whole genome shotgun (WGS) entry which is preliminary data.</text>
</comment>
<dbReference type="STRING" id="536227.Ccar_23990"/>
<dbReference type="InterPro" id="IPR050950">
    <property type="entry name" value="HTH-type_LysR_regulators"/>
</dbReference>
<dbReference type="Pfam" id="PF00126">
    <property type="entry name" value="HTH_1"/>
    <property type="match status" value="1"/>
</dbReference>
<dbReference type="EMBL" id="ACVI01000029">
    <property type="protein sequence ID" value="EET87498.1"/>
    <property type="molecule type" value="Genomic_DNA"/>
</dbReference>
<dbReference type="eggNOG" id="COG0583">
    <property type="taxonomic scope" value="Bacteria"/>
</dbReference>
<dbReference type="InterPro" id="IPR036388">
    <property type="entry name" value="WH-like_DNA-bd_sf"/>
</dbReference>
<gene>
    <name evidence="6" type="ORF">CcarbDRAFT_2092</name>
</gene>
<dbReference type="GO" id="GO:0005829">
    <property type="term" value="C:cytosol"/>
    <property type="evidence" value="ECO:0007669"/>
    <property type="project" value="TreeGrafter"/>
</dbReference>
<accession>C6PTH5</accession>
<dbReference type="Gene3D" id="1.10.10.10">
    <property type="entry name" value="Winged helix-like DNA-binding domain superfamily/Winged helix DNA-binding domain"/>
    <property type="match status" value="1"/>
</dbReference>
<name>C6PTH5_9CLOT</name>
<keyword evidence="4" id="KW-0804">Transcription</keyword>
<dbReference type="RefSeq" id="WP_007060977.1">
    <property type="nucleotide sequence ID" value="NZ_ACVI01000029.1"/>
</dbReference>
<evidence type="ECO:0000256" key="1">
    <source>
        <dbReference type="ARBA" id="ARBA00009437"/>
    </source>
</evidence>
<keyword evidence="7" id="KW-1185">Reference proteome</keyword>
<dbReference type="PANTHER" id="PTHR30419:SF8">
    <property type="entry name" value="NITROGEN ASSIMILATION TRANSCRIPTIONAL ACTIVATOR-RELATED"/>
    <property type="match status" value="1"/>
</dbReference>
<dbReference type="SUPFAM" id="SSF46785">
    <property type="entry name" value="Winged helix' DNA-binding domain"/>
    <property type="match status" value="1"/>
</dbReference>
<sequence>MTFRQMEVFIEVCECKSINKASAVYHVSQQGISKIVRELEEELGCQLLYRNVNGVSPTKYGAYFLDECRIILERKRYMYSHISQIKDVPQETIFLGMAFGVISVLPYKLITDFENTHPHVNIEYADHADFYLEELLKKDEYDFCITTGVIDTDRFSAECLIQEHTYLCIPCTHELYRKKHIQIDDLKDQRYAMFNTQFHIRHNFVATCRNAGFNPIIDISSGDFNSLIEIAQHNNLLFVVPAHTIRPDDSKLRYYKFPDDTFSWDVYFVKKKNKVLTENMLAFYRYIKQQLPKLNNHQSTIAFHDLNK</sequence>
<evidence type="ECO:0000313" key="6">
    <source>
        <dbReference type="EMBL" id="EET87498.1"/>
    </source>
</evidence>
<evidence type="ECO:0000256" key="2">
    <source>
        <dbReference type="ARBA" id="ARBA00023015"/>
    </source>
</evidence>